<accession>A0A0U4WEP7</accession>
<organism evidence="2 3">
    <name type="scientific">Pseudomonas oryzihabitans</name>
    <dbReference type="NCBI Taxonomy" id="47885"/>
    <lineage>
        <taxon>Bacteria</taxon>
        <taxon>Pseudomonadati</taxon>
        <taxon>Pseudomonadota</taxon>
        <taxon>Gammaproteobacteria</taxon>
        <taxon>Pseudomonadales</taxon>
        <taxon>Pseudomonadaceae</taxon>
        <taxon>Pseudomonas</taxon>
    </lineage>
</organism>
<dbReference type="KEGG" id="por:APT59_20995"/>
<reference evidence="2 3" key="1">
    <citation type="submission" date="2016-01" db="EMBL/GenBank/DDBJ databases">
        <title>Annotation of Pseudomonas oryzihabitans USDA-ARS-USMARC-56511.</title>
        <authorList>
            <person name="Harhay G.P."/>
            <person name="Harhay D.M."/>
            <person name="Smith T.P.L."/>
            <person name="Bono J.L."/>
            <person name="Heaton M.P."/>
            <person name="Clawson M.L."/>
            <person name="Chitko-Mckown C.G."/>
            <person name="Capik S.F."/>
            <person name="DeDonder K.D."/>
            <person name="Apley M.D."/>
            <person name="Lubbers B.V."/>
            <person name="White B.J."/>
            <person name="Larson R.L."/>
        </authorList>
    </citation>
    <scope>NUCLEOTIDE SEQUENCE [LARGE SCALE GENOMIC DNA]</scope>
    <source>
        <strain evidence="2 3">USDA-ARS-USMARC-56511</strain>
    </source>
</reference>
<name>A0A0U4WEP7_9PSED</name>
<feature type="compositionally biased region" description="Polar residues" evidence="1">
    <location>
        <begin position="92"/>
        <end position="112"/>
    </location>
</feature>
<gene>
    <name evidence="2" type="ORF">APT59_20995</name>
</gene>
<evidence type="ECO:0000313" key="3">
    <source>
        <dbReference type="Proteomes" id="UP000064137"/>
    </source>
</evidence>
<dbReference type="EMBL" id="CP013987">
    <property type="protein sequence ID" value="ALZ86565.1"/>
    <property type="molecule type" value="Genomic_DNA"/>
</dbReference>
<feature type="region of interest" description="Disordered" evidence="1">
    <location>
        <begin position="79"/>
        <end position="112"/>
    </location>
</feature>
<dbReference type="AlphaFoldDB" id="A0A0U4WEP7"/>
<evidence type="ECO:0000313" key="2">
    <source>
        <dbReference type="EMBL" id="ALZ86565.1"/>
    </source>
</evidence>
<proteinExistence type="predicted"/>
<evidence type="ECO:0000256" key="1">
    <source>
        <dbReference type="SAM" id="MobiDB-lite"/>
    </source>
</evidence>
<sequence>MADTKIVSGSEYDCLVVGPSVVVDENIKREINNALDQGKRVLFDNQPGQQVATENAAKALGMSVEADALMVHKPKDATGLLMTPVDRPRQSDALSESKVASNKKQETENTIENVFGI</sequence>
<dbReference type="Proteomes" id="UP000064137">
    <property type="component" value="Chromosome"/>
</dbReference>
<protein>
    <submittedName>
        <fullName evidence="2">Uncharacterized protein</fullName>
    </submittedName>
</protein>